<protein>
    <submittedName>
        <fullName evidence="2">Uncharacterized protein</fullName>
    </submittedName>
</protein>
<gene>
    <name evidence="2" type="ORF">NHX12_030053</name>
</gene>
<organism evidence="2 3">
    <name type="scientific">Muraenolepis orangiensis</name>
    <name type="common">Patagonian moray cod</name>
    <dbReference type="NCBI Taxonomy" id="630683"/>
    <lineage>
        <taxon>Eukaryota</taxon>
        <taxon>Metazoa</taxon>
        <taxon>Chordata</taxon>
        <taxon>Craniata</taxon>
        <taxon>Vertebrata</taxon>
        <taxon>Euteleostomi</taxon>
        <taxon>Actinopterygii</taxon>
        <taxon>Neopterygii</taxon>
        <taxon>Teleostei</taxon>
        <taxon>Neoteleostei</taxon>
        <taxon>Acanthomorphata</taxon>
        <taxon>Zeiogadaria</taxon>
        <taxon>Gadariae</taxon>
        <taxon>Gadiformes</taxon>
        <taxon>Muraenolepidoidei</taxon>
        <taxon>Muraenolepididae</taxon>
        <taxon>Muraenolepis</taxon>
    </lineage>
</organism>
<dbReference type="EMBL" id="JANIIK010000046">
    <property type="protein sequence ID" value="KAJ3602294.1"/>
    <property type="molecule type" value="Genomic_DNA"/>
</dbReference>
<accession>A0A9Q0E936</accession>
<evidence type="ECO:0000313" key="2">
    <source>
        <dbReference type="EMBL" id="KAJ3602294.1"/>
    </source>
</evidence>
<reference evidence="2" key="1">
    <citation type="submission" date="2022-07" db="EMBL/GenBank/DDBJ databases">
        <title>Chromosome-level genome of Muraenolepis orangiensis.</title>
        <authorList>
            <person name="Kim J."/>
        </authorList>
    </citation>
    <scope>NUCLEOTIDE SEQUENCE</scope>
    <source>
        <strain evidence="2">KU_S4_2022</strain>
        <tissue evidence="2">Muscle</tissue>
    </source>
</reference>
<proteinExistence type="predicted"/>
<sequence length="76" mass="8536">MGGAGYGRGHGESRPRVEPRRGKAVVLWFGGNAFGQRHVTEQVRHAPMTRREENPPGEEDIVGLFEMNQMFVVMKV</sequence>
<evidence type="ECO:0000256" key="1">
    <source>
        <dbReference type="SAM" id="MobiDB-lite"/>
    </source>
</evidence>
<dbReference type="Proteomes" id="UP001148018">
    <property type="component" value="Unassembled WGS sequence"/>
</dbReference>
<name>A0A9Q0E936_9TELE</name>
<evidence type="ECO:0000313" key="3">
    <source>
        <dbReference type="Proteomes" id="UP001148018"/>
    </source>
</evidence>
<comment type="caution">
    <text evidence="2">The sequence shown here is derived from an EMBL/GenBank/DDBJ whole genome shotgun (WGS) entry which is preliminary data.</text>
</comment>
<feature type="region of interest" description="Disordered" evidence="1">
    <location>
        <begin position="1"/>
        <end position="20"/>
    </location>
</feature>
<keyword evidence="3" id="KW-1185">Reference proteome</keyword>
<dbReference type="AlphaFoldDB" id="A0A9Q0E936"/>
<feature type="compositionally biased region" description="Basic and acidic residues" evidence="1">
    <location>
        <begin position="9"/>
        <end position="20"/>
    </location>
</feature>